<feature type="domain" description="Helix-turn-helix" evidence="1">
    <location>
        <begin position="39"/>
        <end position="83"/>
    </location>
</feature>
<dbReference type="Pfam" id="PF12728">
    <property type="entry name" value="HTH_17"/>
    <property type="match status" value="1"/>
</dbReference>
<dbReference type="SUPFAM" id="SSF46955">
    <property type="entry name" value="Putative DNA-binding domain"/>
    <property type="match status" value="1"/>
</dbReference>
<dbReference type="Proteomes" id="UP000679008">
    <property type="component" value="Unassembled WGS sequence"/>
</dbReference>
<reference evidence="2 3" key="1">
    <citation type="submission" date="2021-04" db="EMBL/GenBank/DDBJ databases">
        <title>Description of novel Flavobacterium sp. F-328.</title>
        <authorList>
            <person name="Saticioglu I.B."/>
        </authorList>
    </citation>
    <scope>NUCLEOTIDE SEQUENCE [LARGE SCALE GENOMIC DNA]</scope>
    <source>
        <strain evidence="2 3">F-328</strain>
    </source>
</reference>
<dbReference type="EMBL" id="JAGPXB010000005">
    <property type="protein sequence ID" value="MBQ0908596.1"/>
    <property type="molecule type" value="Genomic_DNA"/>
</dbReference>
<dbReference type="RefSeq" id="WP_210789228.1">
    <property type="nucleotide sequence ID" value="NZ_JAGPXB010000005.1"/>
</dbReference>
<sequence>MHNLILTPVSVEELTEKIALRTLELLGCKNEQTEKANDLMTRKEVCDLLSINFSTLWKHTKSGKLKSFGLGNRVFYSREQVLQAVKPLNF</sequence>
<evidence type="ECO:0000313" key="3">
    <source>
        <dbReference type="Proteomes" id="UP000679008"/>
    </source>
</evidence>
<dbReference type="InterPro" id="IPR041657">
    <property type="entry name" value="HTH_17"/>
</dbReference>
<organism evidence="2 3">
    <name type="scientific">Flavobacterium erciyesense</name>
    <dbReference type="NCBI Taxonomy" id="2825842"/>
    <lineage>
        <taxon>Bacteria</taxon>
        <taxon>Pseudomonadati</taxon>
        <taxon>Bacteroidota</taxon>
        <taxon>Flavobacteriia</taxon>
        <taxon>Flavobacteriales</taxon>
        <taxon>Flavobacteriaceae</taxon>
        <taxon>Flavobacterium</taxon>
    </lineage>
</organism>
<name>A0ABS5D3N3_9FLAO</name>
<proteinExistence type="predicted"/>
<keyword evidence="3" id="KW-1185">Reference proteome</keyword>
<dbReference type="InterPro" id="IPR009061">
    <property type="entry name" value="DNA-bd_dom_put_sf"/>
</dbReference>
<protein>
    <submittedName>
        <fullName evidence="2">Helix-turn-helix domain-containing protein</fullName>
    </submittedName>
</protein>
<evidence type="ECO:0000313" key="2">
    <source>
        <dbReference type="EMBL" id="MBQ0908596.1"/>
    </source>
</evidence>
<comment type="caution">
    <text evidence="2">The sequence shown here is derived from an EMBL/GenBank/DDBJ whole genome shotgun (WGS) entry which is preliminary data.</text>
</comment>
<evidence type="ECO:0000259" key="1">
    <source>
        <dbReference type="Pfam" id="PF12728"/>
    </source>
</evidence>
<accession>A0ABS5D3N3</accession>
<gene>
    <name evidence="2" type="ORF">KBJ98_07775</name>
</gene>